<dbReference type="Gene3D" id="3.40.190.10">
    <property type="entry name" value="Periplasmic binding protein-like II"/>
    <property type="match status" value="1"/>
</dbReference>
<dbReference type="PANTHER" id="PTHR43649:SF32">
    <property type="entry name" value="SUGAR BINDING SECRETED PROTEIN"/>
    <property type="match status" value="1"/>
</dbReference>
<dbReference type="RefSeq" id="WP_345123251.1">
    <property type="nucleotide sequence ID" value="NZ_BAABAT010000003.1"/>
</dbReference>
<evidence type="ECO:0000313" key="2">
    <source>
        <dbReference type="EMBL" id="GAA4246542.1"/>
    </source>
</evidence>
<comment type="caution">
    <text evidence="2">The sequence shown here is derived from an EMBL/GenBank/DDBJ whole genome shotgun (WGS) entry which is preliminary data.</text>
</comment>
<proteinExistence type="predicted"/>
<organism evidence="2 3">
    <name type="scientific">Dactylosporangium darangshiense</name>
    <dbReference type="NCBI Taxonomy" id="579108"/>
    <lineage>
        <taxon>Bacteria</taxon>
        <taxon>Bacillati</taxon>
        <taxon>Actinomycetota</taxon>
        <taxon>Actinomycetes</taxon>
        <taxon>Micromonosporales</taxon>
        <taxon>Micromonosporaceae</taxon>
        <taxon>Dactylosporangium</taxon>
    </lineage>
</organism>
<feature type="chain" id="PRO_5047048538" evidence="1">
    <location>
        <begin position="30"/>
        <end position="438"/>
    </location>
</feature>
<dbReference type="EMBL" id="BAABAT010000003">
    <property type="protein sequence ID" value="GAA4246542.1"/>
    <property type="molecule type" value="Genomic_DNA"/>
</dbReference>
<accession>A0ABP8D3F3</accession>
<protein>
    <submittedName>
        <fullName evidence="2">Extracellular solute-binding protein</fullName>
    </submittedName>
</protein>
<dbReference type="PROSITE" id="PS51257">
    <property type="entry name" value="PROKAR_LIPOPROTEIN"/>
    <property type="match status" value="1"/>
</dbReference>
<gene>
    <name evidence="2" type="ORF">GCM10022255_018190</name>
</gene>
<evidence type="ECO:0000313" key="3">
    <source>
        <dbReference type="Proteomes" id="UP001500620"/>
    </source>
</evidence>
<reference evidence="3" key="1">
    <citation type="journal article" date="2019" name="Int. J. Syst. Evol. Microbiol.">
        <title>The Global Catalogue of Microorganisms (GCM) 10K type strain sequencing project: providing services to taxonomists for standard genome sequencing and annotation.</title>
        <authorList>
            <consortium name="The Broad Institute Genomics Platform"/>
            <consortium name="The Broad Institute Genome Sequencing Center for Infectious Disease"/>
            <person name="Wu L."/>
            <person name="Ma J."/>
        </authorList>
    </citation>
    <scope>NUCLEOTIDE SEQUENCE [LARGE SCALE GENOMIC DNA]</scope>
    <source>
        <strain evidence="3">JCM 17441</strain>
    </source>
</reference>
<name>A0ABP8D3F3_9ACTN</name>
<keyword evidence="1" id="KW-0732">Signal</keyword>
<evidence type="ECO:0000256" key="1">
    <source>
        <dbReference type="SAM" id="SignalP"/>
    </source>
</evidence>
<dbReference type="SUPFAM" id="SSF53850">
    <property type="entry name" value="Periplasmic binding protein-like II"/>
    <property type="match status" value="1"/>
</dbReference>
<dbReference type="PANTHER" id="PTHR43649">
    <property type="entry name" value="ARABINOSE-BINDING PROTEIN-RELATED"/>
    <property type="match status" value="1"/>
</dbReference>
<dbReference type="Pfam" id="PF13416">
    <property type="entry name" value="SBP_bac_8"/>
    <property type="match status" value="1"/>
</dbReference>
<dbReference type="Proteomes" id="UP001500620">
    <property type="component" value="Unassembled WGS sequence"/>
</dbReference>
<feature type="signal peptide" evidence="1">
    <location>
        <begin position="1"/>
        <end position="29"/>
    </location>
</feature>
<keyword evidence="3" id="KW-1185">Reference proteome</keyword>
<dbReference type="InterPro" id="IPR050490">
    <property type="entry name" value="Bact_solute-bd_prot1"/>
</dbReference>
<sequence>MSFTSRRMRSVAAAALTVGLALGIGACSAKKDNAGSDNSTAGGPVTISLSYFGTPGFTQAVKDFEAANPNIKVDVKNEGQTKDFVPKLAQQISAGSGASDVVMLEEGMLLQYLKDNKGFANLLDLGASSLESEYLSFKWKNAFTADGKKLVGLGTDVGPLAMCYRTDLFQKAGLPTNRDEVSKLWPTWEDYIKQGETFKSKNTGAAWIDSATSIMQPYIMQNGDTWFYDKSDKYIGDTNPVVKKAYDLGMDLASKGLTAKLARWQADWDAAFKNAAFATVPCPPWYTGVIKERAGDGGKNKWDIATIPGKGGNWGGSYLAVPEQSKNKKAAFELIKFLTGKQGGIDAFKEAGPLPSSVSALSDPAVADATNDYFNNAPVGKIYAGAAKDLKPIYLGPKHQALWENAFEPAMQAAEQGKLSAQAGWDKAIKDSKALAEG</sequence>
<dbReference type="InterPro" id="IPR006059">
    <property type="entry name" value="SBP"/>
</dbReference>